<comment type="caution">
    <text evidence="2">The sequence shown here is derived from an EMBL/GenBank/DDBJ whole genome shotgun (WGS) entry which is preliminary data.</text>
</comment>
<proteinExistence type="predicted"/>
<protein>
    <submittedName>
        <fullName evidence="2">Uncharacterized protein</fullName>
    </submittedName>
</protein>
<dbReference type="EMBL" id="JAPZBQ010000003">
    <property type="protein sequence ID" value="KAJ5337901.1"/>
    <property type="molecule type" value="Genomic_DNA"/>
</dbReference>
<evidence type="ECO:0000313" key="3">
    <source>
        <dbReference type="Proteomes" id="UP001147695"/>
    </source>
</evidence>
<feature type="region of interest" description="Disordered" evidence="1">
    <location>
        <begin position="1"/>
        <end position="143"/>
    </location>
</feature>
<organism evidence="2 3">
    <name type="scientific">Penicillium brevicompactum</name>
    <dbReference type="NCBI Taxonomy" id="5074"/>
    <lineage>
        <taxon>Eukaryota</taxon>
        <taxon>Fungi</taxon>
        <taxon>Dikarya</taxon>
        <taxon>Ascomycota</taxon>
        <taxon>Pezizomycotina</taxon>
        <taxon>Eurotiomycetes</taxon>
        <taxon>Eurotiomycetidae</taxon>
        <taxon>Eurotiales</taxon>
        <taxon>Aspergillaceae</taxon>
        <taxon>Penicillium</taxon>
    </lineage>
</organism>
<dbReference type="Proteomes" id="UP001147695">
    <property type="component" value="Unassembled WGS sequence"/>
</dbReference>
<feature type="compositionally biased region" description="Basic residues" evidence="1">
    <location>
        <begin position="88"/>
        <end position="120"/>
    </location>
</feature>
<sequence>MKAPKAPKAPKTKAPKATKASKAKKAPRITRRTTKRRRSEESDGYDESVLDASESEPSTSSDQSGSEYAASNASSHSDDDAEITLLRRGSKRVKIVTSHSRSKKSTITKAAPTRRSKRSRRNNEVSDKSASFPDSSSFDQSEGTYAIPLGERNALINNLTRERAKRMLESIEVPGAKELSADEHRTAHQLLTRGCMPAIPMHWAKDFSTLPESLFFTVQDNVSIHQDGEFVLKADKGTEFHAICAFRELLKICGVVRDHCNILEDGPERSVQKAIERYIRWALDDGHIRVQPSTTPVYMIHCKKAHEGAKAAFSRAFNGLEELTNTWRNQIPNPAKPAVWPSLMGYIICGPVLSVVTLDSNPNPQTETRGMRLLGQFDLSDVNNDVWNTLALAISVMHIKRTMTKLAKAFKRPFTASIVKDASKCITDIDV</sequence>
<name>A0A9W9QHA6_PENBR</name>
<reference evidence="2" key="2">
    <citation type="journal article" date="2023" name="IMA Fungus">
        <title>Comparative genomic study of the Penicillium genus elucidates a diverse pangenome and 15 lateral gene transfer events.</title>
        <authorList>
            <person name="Petersen C."/>
            <person name="Sorensen T."/>
            <person name="Nielsen M.R."/>
            <person name="Sondergaard T.E."/>
            <person name="Sorensen J.L."/>
            <person name="Fitzpatrick D.A."/>
            <person name="Frisvad J.C."/>
            <person name="Nielsen K.L."/>
        </authorList>
    </citation>
    <scope>NUCLEOTIDE SEQUENCE</scope>
    <source>
        <strain evidence="2">IBT 35673</strain>
    </source>
</reference>
<gene>
    <name evidence="2" type="ORF">N7452_004629</name>
</gene>
<reference evidence="2" key="1">
    <citation type="submission" date="2022-12" db="EMBL/GenBank/DDBJ databases">
        <authorList>
            <person name="Petersen C."/>
        </authorList>
    </citation>
    <scope>NUCLEOTIDE SEQUENCE</scope>
    <source>
        <strain evidence="2">IBT 35673</strain>
    </source>
</reference>
<evidence type="ECO:0000313" key="2">
    <source>
        <dbReference type="EMBL" id="KAJ5337901.1"/>
    </source>
</evidence>
<feature type="compositionally biased region" description="Low complexity" evidence="1">
    <location>
        <begin position="55"/>
        <end position="75"/>
    </location>
</feature>
<feature type="compositionally biased region" description="Low complexity" evidence="1">
    <location>
        <begin position="128"/>
        <end position="141"/>
    </location>
</feature>
<dbReference type="AlphaFoldDB" id="A0A9W9QHA6"/>
<accession>A0A9W9QHA6</accession>
<evidence type="ECO:0000256" key="1">
    <source>
        <dbReference type="SAM" id="MobiDB-lite"/>
    </source>
</evidence>
<feature type="compositionally biased region" description="Basic residues" evidence="1">
    <location>
        <begin position="8"/>
        <end position="37"/>
    </location>
</feature>